<dbReference type="Proteomes" id="UP001174691">
    <property type="component" value="Unassembled WGS sequence"/>
</dbReference>
<keyword evidence="4" id="KW-1185">Reference proteome</keyword>
<feature type="chain" id="PRO_5041332746" evidence="2">
    <location>
        <begin position="22"/>
        <end position="350"/>
    </location>
</feature>
<proteinExistence type="predicted"/>
<gene>
    <name evidence="3" type="ORF">NKR19_g246</name>
</gene>
<accession>A0AA38SML9</accession>
<reference evidence="3" key="1">
    <citation type="submission" date="2022-07" db="EMBL/GenBank/DDBJ databases">
        <title>Fungi with potential for degradation of polypropylene.</title>
        <authorList>
            <person name="Gostincar C."/>
        </authorList>
    </citation>
    <scope>NUCLEOTIDE SEQUENCE</scope>
    <source>
        <strain evidence="3">EXF-13287</strain>
    </source>
</reference>
<organism evidence="3 4">
    <name type="scientific">Coniochaeta hoffmannii</name>
    <dbReference type="NCBI Taxonomy" id="91930"/>
    <lineage>
        <taxon>Eukaryota</taxon>
        <taxon>Fungi</taxon>
        <taxon>Dikarya</taxon>
        <taxon>Ascomycota</taxon>
        <taxon>Pezizomycotina</taxon>
        <taxon>Sordariomycetes</taxon>
        <taxon>Sordariomycetidae</taxon>
        <taxon>Coniochaetales</taxon>
        <taxon>Coniochaetaceae</taxon>
        <taxon>Coniochaeta</taxon>
    </lineage>
</organism>
<protein>
    <submittedName>
        <fullName evidence="3">Uncharacterized protein</fullName>
    </submittedName>
</protein>
<dbReference type="AlphaFoldDB" id="A0AA38SML9"/>
<keyword evidence="2" id="KW-0732">Signal</keyword>
<comment type="caution">
    <text evidence="3">The sequence shown here is derived from an EMBL/GenBank/DDBJ whole genome shotgun (WGS) entry which is preliminary data.</text>
</comment>
<evidence type="ECO:0000256" key="1">
    <source>
        <dbReference type="SAM" id="MobiDB-lite"/>
    </source>
</evidence>
<feature type="region of interest" description="Disordered" evidence="1">
    <location>
        <begin position="260"/>
        <end position="280"/>
    </location>
</feature>
<feature type="compositionally biased region" description="Low complexity" evidence="1">
    <location>
        <begin position="264"/>
        <end position="275"/>
    </location>
</feature>
<name>A0AA38SML9_9PEZI</name>
<evidence type="ECO:0000313" key="4">
    <source>
        <dbReference type="Proteomes" id="UP001174691"/>
    </source>
</evidence>
<evidence type="ECO:0000313" key="3">
    <source>
        <dbReference type="EMBL" id="KAJ9165622.1"/>
    </source>
</evidence>
<feature type="signal peptide" evidence="2">
    <location>
        <begin position="1"/>
        <end position="21"/>
    </location>
</feature>
<sequence>MLRIPLIAATFVALFASISRSEKEILPLTRPFDGGTQFIYFPGNISGSFVHNTTRYTATVPLSNQTTINACGENGTYYFSTSGYMRIGASPPWDSNPFYFDLNRDEDMLHWATIWQLFFASANYGCLAPNATSGVLSGCKGIQEKPYYYVASEQLNLTKASISVEKEQFYPWEPLYSVKGDDSTWVGNGTADWNSLDFQIPLNYSLYQDPDLDCLEDLHVTWNNDTTFTYALNFTNTNATSSFVLTVPEGILTMSFSGLRRDTPASSSRDPAAAPDPHDYRKPYERVVLQDPAGYALPNFTYANGTSFHWVKDEKQLWHAQASGAVPSHVRGGRAVGAVVVLIMGLFLLS</sequence>
<dbReference type="EMBL" id="JANBVN010000002">
    <property type="protein sequence ID" value="KAJ9165622.1"/>
    <property type="molecule type" value="Genomic_DNA"/>
</dbReference>
<evidence type="ECO:0000256" key="2">
    <source>
        <dbReference type="SAM" id="SignalP"/>
    </source>
</evidence>